<evidence type="ECO:0000256" key="1">
    <source>
        <dbReference type="SAM" id="MobiDB-lite"/>
    </source>
</evidence>
<feature type="region of interest" description="Disordered" evidence="1">
    <location>
        <begin position="41"/>
        <end position="60"/>
    </location>
</feature>
<dbReference type="Proteomes" id="UP000000759">
    <property type="component" value="Chromosome 8"/>
</dbReference>
<proteinExistence type="predicted"/>
<dbReference type="InParanoid" id="B7FYS0"/>
<gene>
    <name evidence="2" type="ORF">PHATRDRAFT_45814</name>
</gene>
<reference evidence="2 3" key="1">
    <citation type="journal article" date="2008" name="Nature">
        <title>The Phaeodactylum genome reveals the evolutionary history of diatom genomes.</title>
        <authorList>
            <person name="Bowler C."/>
            <person name="Allen A.E."/>
            <person name="Badger J.H."/>
            <person name="Grimwood J."/>
            <person name="Jabbari K."/>
            <person name="Kuo A."/>
            <person name="Maheswari U."/>
            <person name="Martens C."/>
            <person name="Maumus F."/>
            <person name="Otillar R.P."/>
            <person name="Rayko E."/>
            <person name="Salamov A."/>
            <person name="Vandepoele K."/>
            <person name="Beszteri B."/>
            <person name="Gruber A."/>
            <person name="Heijde M."/>
            <person name="Katinka M."/>
            <person name="Mock T."/>
            <person name="Valentin K."/>
            <person name="Verret F."/>
            <person name="Berges J.A."/>
            <person name="Brownlee C."/>
            <person name="Cadoret J.P."/>
            <person name="Chiovitti A."/>
            <person name="Choi C.J."/>
            <person name="Coesel S."/>
            <person name="De Martino A."/>
            <person name="Detter J.C."/>
            <person name="Durkin C."/>
            <person name="Falciatore A."/>
            <person name="Fournet J."/>
            <person name="Haruta M."/>
            <person name="Huysman M.J."/>
            <person name="Jenkins B.D."/>
            <person name="Jiroutova K."/>
            <person name="Jorgensen R.E."/>
            <person name="Joubert Y."/>
            <person name="Kaplan A."/>
            <person name="Kroger N."/>
            <person name="Kroth P.G."/>
            <person name="La Roche J."/>
            <person name="Lindquist E."/>
            <person name="Lommer M."/>
            <person name="Martin-Jezequel V."/>
            <person name="Lopez P.J."/>
            <person name="Lucas S."/>
            <person name="Mangogna M."/>
            <person name="McGinnis K."/>
            <person name="Medlin L.K."/>
            <person name="Montsant A."/>
            <person name="Oudot-Le Secq M.P."/>
            <person name="Napoli C."/>
            <person name="Obornik M."/>
            <person name="Parker M.S."/>
            <person name="Petit J.L."/>
            <person name="Porcel B.M."/>
            <person name="Poulsen N."/>
            <person name="Robison M."/>
            <person name="Rychlewski L."/>
            <person name="Rynearson T.A."/>
            <person name="Schmutz J."/>
            <person name="Shapiro H."/>
            <person name="Siaut M."/>
            <person name="Stanley M."/>
            <person name="Sussman M.R."/>
            <person name="Taylor A.R."/>
            <person name="Vardi A."/>
            <person name="von Dassow P."/>
            <person name="Vyverman W."/>
            <person name="Willis A."/>
            <person name="Wyrwicz L.S."/>
            <person name="Rokhsar D.S."/>
            <person name="Weissenbach J."/>
            <person name="Armbrust E.V."/>
            <person name="Green B.R."/>
            <person name="Van de Peer Y."/>
            <person name="Grigoriev I.V."/>
        </authorList>
    </citation>
    <scope>NUCLEOTIDE SEQUENCE [LARGE SCALE GENOMIC DNA]</scope>
    <source>
        <strain evidence="2 3">CCAP 1055/1</strain>
    </source>
</reference>
<dbReference type="KEGG" id="pti:PHATRDRAFT_45814"/>
<dbReference type="GeneID" id="7200821"/>
<name>B7FYS0_PHATC</name>
<dbReference type="PaxDb" id="2850-Phatr45814"/>
<feature type="region of interest" description="Disordered" evidence="1">
    <location>
        <begin position="920"/>
        <end position="974"/>
    </location>
</feature>
<feature type="compositionally biased region" description="Polar residues" evidence="1">
    <location>
        <begin position="960"/>
        <end position="974"/>
    </location>
</feature>
<evidence type="ECO:0000313" key="3">
    <source>
        <dbReference type="Proteomes" id="UP000000759"/>
    </source>
</evidence>
<feature type="region of interest" description="Disordered" evidence="1">
    <location>
        <begin position="133"/>
        <end position="165"/>
    </location>
</feature>
<keyword evidence="3" id="KW-1185">Reference proteome</keyword>
<organism evidence="2 3">
    <name type="scientific">Phaeodactylum tricornutum (strain CCAP 1055/1)</name>
    <dbReference type="NCBI Taxonomy" id="556484"/>
    <lineage>
        <taxon>Eukaryota</taxon>
        <taxon>Sar</taxon>
        <taxon>Stramenopiles</taxon>
        <taxon>Ochrophyta</taxon>
        <taxon>Bacillariophyta</taxon>
        <taxon>Bacillariophyceae</taxon>
        <taxon>Bacillariophycidae</taxon>
        <taxon>Naviculales</taxon>
        <taxon>Phaeodactylaceae</taxon>
        <taxon>Phaeodactylum</taxon>
    </lineage>
</organism>
<protein>
    <submittedName>
        <fullName evidence="2">Uncharacterized protein</fullName>
    </submittedName>
</protein>
<feature type="compositionally biased region" description="Low complexity" evidence="1">
    <location>
        <begin position="95"/>
        <end position="113"/>
    </location>
</feature>
<reference evidence="3" key="2">
    <citation type="submission" date="2008-08" db="EMBL/GenBank/DDBJ databases">
        <authorList>
            <consortium name="Diatom Consortium"/>
            <person name="Grigoriev I."/>
            <person name="Grimwood J."/>
            <person name="Kuo A."/>
            <person name="Otillar R.P."/>
            <person name="Salamov A."/>
            <person name="Detter J.C."/>
            <person name="Lindquist E."/>
            <person name="Shapiro H."/>
            <person name="Lucas S."/>
            <person name="Glavina del Rio T."/>
            <person name="Pitluck S."/>
            <person name="Rokhsar D."/>
            <person name="Bowler C."/>
        </authorList>
    </citation>
    <scope>GENOME REANNOTATION</scope>
    <source>
        <strain evidence="3">CCAP 1055/1</strain>
    </source>
</reference>
<accession>B7FYS0</accession>
<dbReference type="AlphaFoldDB" id="B7FYS0"/>
<sequence>MMQETPSETRDFASAFRDDIYEDENGVDCSTAMDEVLNGRTGIDDANVEPGSRNNKSPCSLTSNGAFRKITQLPFSEHSFAALLPIDSEKQMLHTSHGTSSSTTSLETRSSATVENRSSASLSPTAFLLAARNDPSLVPKPTTPLRPSHLRRRSRSDGFYSSPIRPPTLLYNPMSHYSPNRPHRRQVMGMNIRTFDRTEHRRLPRPESPDEDEEDVILADSEEYLERKAQQIRTELRVAEMAELVWEAERAAEAGDDHFAAQASTYGLDDTELLASAITARPHLESLRRRASVPEITYVRRLRRRGVEKVGVLDLRAVDEVIPSFGSFHNHLRTHFARHLVDDHTLVHSEAELRSRKTIGSPHHHRQTKSFLDNLGLQRWMKNDPKYRSNDAEPSFGDVLAEHLHDSGTGVRRSAKVGGPLDHELSDRSMQLIASSHKEGLQEIVKREEPLSPPTLYTADDAVSGTTQIQEPPSTILSPKSLFDEDGSDSLQVDGSYSLSMSTLQEESFSPPLGGVPPMKVRGLRGRNGHKCVEVESSGLTLPDSHPQHTFSLVQELSPQSQSIARETSSLMLPLSNDLYLRGEIPCPSLKALQASSLEIPSESEIAAFQNESQSASTGSNIHADACLSHATHASPVSSQFLKRPTVAVSEIYSEFMENAAHFEKVGLRESQLILGEENAEDENKATEKKSIRVPMPLICNHLSQSPGSCIASRNTSNLSKAKGEGPKAIPIQSLKSASSIVSLDDVTLKWNPFHNKARNDAKNHFQFAMKVLSELSPRSRRSAVHESTPKAQLVDQTENDLFLHNYLYCSESVETMHPDSVGTSELFREDLGCGHTLNMEGCCASVWMDGAFQWLPRKASKKQILLSRKPSIPSRFQSQTWFDVANEKFDSILERLGGTPQKATPWNLSFQAPSLEKKRMKPVTVRRSNSVVDEEMDKDGEQKDEDVDDQKRKGAESPLQISRPLSMSSGSLQRMKQMELSSVDFEIAYGIPREEFEAMMPCERLQIERRVRLRRPALLQSASNIGISGNKRNCLLSPLTFHPGFDRLVLEAQSHKATSLRRTGAERYDRSWPTRPASLPFSRSF</sequence>
<evidence type="ECO:0000313" key="2">
    <source>
        <dbReference type="EMBL" id="EEC48411.1"/>
    </source>
</evidence>
<dbReference type="OrthoDB" id="57159at2759"/>
<dbReference type="eggNOG" id="ENOG502TN2C">
    <property type="taxonomic scope" value="Eukaryota"/>
</dbReference>
<dbReference type="RefSeq" id="XP_002180220.1">
    <property type="nucleotide sequence ID" value="XM_002180184.1"/>
</dbReference>
<dbReference type="EMBL" id="CM000611">
    <property type="protein sequence ID" value="EEC48411.1"/>
    <property type="molecule type" value="Genomic_DNA"/>
</dbReference>
<dbReference type="HOGENOM" id="CLU_285366_0_0_1"/>
<feature type="compositionally biased region" description="Acidic residues" evidence="1">
    <location>
        <begin position="933"/>
        <end position="949"/>
    </location>
</feature>
<feature type="region of interest" description="Disordered" evidence="1">
    <location>
        <begin position="92"/>
        <end position="121"/>
    </location>
</feature>